<dbReference type="Proteomes" id="UP001162131">
    <property type="component" value="Unassembled WGS sequence"/>
</dbReference>
<sequence length="434" mass="50072">MWKVLLFFPIFCFCNIISVEHTITPPALVLLQKIAMFSKQTSEAESYIKVSWSSVTTYTEVFSIGIYNSKDIASLINYQNATSYMSLNTSCKGNSTDLPKELQNPKITFSSDQKLAQRQINETDVYYVLLFACGSTELNLQITVESKNPHGYVPAEFYMLMPFYELMCFMYILLLVSWGILLAYYFDSAIFVQKVWIPGILGICIFEYAVGYLDWAIYNKNGQREVSILILSIFLKALRDGLGRVLLLCASKGWGIVHSTLGDSLKLILVTGSLYVIFDMIYEAVLRTHESAELWITLLVSLPLVIINTFVLYLMFSWLVLLFFQLTQNKQNFKLGLFKQFGWALAIVGGLSALWTIVESFIKFIWPKDEVWHWYWMFIAVWDVVFFIVIISVMIIWRVNERSKLLAFSEEVQEDDELSFEEEEKAGIELTKKK</sequence>
<dbReference type="AlphaFoldDB" id="A0AAU9J9C6"/>
<proteinExistence type="predicted"/>
<dbReference type="PANTHER" id="PTHR21229">
    <property type="entry name" value="LUNG SEVEN TRANSMEMBRANE RECEPTOR"/>
    <property type="match status" value="1"/>
</dbReference>
<dbReference type="PANTHER" id="PTHR21229:SF1">
    <property type="entry name" value="GH17801P"/>
    <property type="match status" value="1"/>
</dbReference>
<organism evidence="9 10">
    <name type="scientific">Blepharisma stoltei</name>
    <dbReference type="NCBI Taxonomy" id="1481888"/>
    <lineage>
        <taxon>Eukaryota</taxon>
        <taxon>Sar</taxon>
        <taxon>Alveolata</taxon>
        <taxon>Ciliophora</taxon>
        <taxon>Postciliodesmatophora</taxon>
        <taxon>Heterotrichea</taxon>
        <taxon>Heterotrichida</taxon>
        <taxon>Blepharismidae</taxon>
        <taxon>Blepharisma</taxon>
    </lineage>
</organism>
<keyword evidence="3 7" id="KW-0732">Signal</keyword>
<keyword evidence="10" id="KW-1185">Reference proteome</keyword>
<reference evidence="9" key="1">
    <citation type="submission" date="2021-09" db="EMBL/GenBank/DDBJ databases">
        <authorList>
            <consortium name="AG Swart"/>
            <person name="Singh M."/>
            <person name="Singh A."/>
            <person name="Seah K."/>
            <person name="Emmerich C."/>
        </authorList>
    </citation>
    <scope>NUCLEOTIDE SEQUENCE</scope>
    <source>
        <strain evidence="9">ATCC30299</strain>
    </source>
</reference>
<dbReference type="GO" id="GO:0005794">
    <property type="term" value="C:Golgi apparatus"/>
    <property type="evidence" value="ECO:0007669"/>
    <property type="project" value="TreeGrafter"/>
</dbReference>
<feature type="signal peptide" evidence="7">
    <location>
        <begin position="1"/>
        <end position="21"/>
    </location>
</feature>
<dbReference type="GO" id="GO:0016020">
    <property type="term" value="C:membrane"/>
    <property type="evidence" value="ECO:0007669"/>
    <property type="project" value="UniProtKB-SubCell"/>
</dbReference>
<dbReference type="Pfam" id="PF06814">
    <property type="entry name" value="GOST_TM"/>
    <property type="match status" value="1"/>
</dbReference>
<feature type="transmembrane region" description="Helical" evidence="6">
    <location>
        <begin position="294"/>
        <end position="321"/>
    </location>
</feature>
<protein>
    <recommendedName>
        <fullName evidence="8">GOST seven transmembrane domain-containing protein</fullName>
    </recommendedName>
</protein>
<comment type="caution">
    <text evidence="9">The sequence shown here is derived from an EMBL/GenBank/DDBJ whole genome shotgun (WGS) entry which is preliminary data.</text>
</comment>
<keyword evidence="2 6" id="KW-0812">Transmembrane</keyword>
<evidence type="ECO:0000313" key="10">
    <source>
        <dbReference type="Proteomes" id="UP001162131"/>
    </source>
</evidence>
<evidence type="ECO:0000256" key="7">
    <source>
        <dbReference type="SAM" id="SignalP"/>
    </source>
</evidence>
<evidence type="ECO:0000259" key="8">
    <source>
        <dbReference type="Pfam" id="PF06814"/>
    </source>
</evidence>
<evidence type="ECO:0000313" key="9">
    <source>
        <dbReference type="EMBL" id="CAG9320882.1"/>
    </source>
</evidence>
<keyword evidence="5 6" id="KW-0472">Membrane</keyword>
<feature type="chain" id="PRO_5043795981" description="GOST seven transmembrane domain-containing protein" evidence="7">
    <location>
        <begin position="22"/>
        <end position="434"/>
    </location>
</feature>
<evidence type="ECO:0000256" key="5">
    <source>
        <dbReference type="ARBA" id="ARBA00023136"/>
    </source>
</evidence>
<evidence type="ECO:0000256" key="1">
    <source>
        <dbReference type="ARBA" id="ARBA00004141"/>
    </source>
</evidence>
<dbReference type="EMBL" id="CAJZBQ010000027">
    <property type="protein sequence ID" value="CAG9320882.1"/>
    <property type="molecule type" value="Genomic_DNA"/>
</dbReference>
<evidence type="ECO:0000256" key="4">
    <source>
        <dbReference type="ARBA" id="ARBA00022989"/>
    </source>
</evidence>
<feature type="transmembrane region" description="Helical" evidence="6">
    <location>
        <begin position="341"/>
        <end position="362"/>
    </location>
</feature>
<feature type="transmembrane region" description="Helical" evidence="6">
    <location>
        <begin position="196"/>
        <end position="218"/>
    </location>
</feature>
<evidence type="ECO:0000256" key="6">
    <source>
        <dbReference type="SAM" id="Phobius"/>
    </source>
</evidence>
<gene>
    <name evidence="9" type="ORF">BSTOLATCC_MIC27458</name>
</gene>
<keyword evidence="4 6" id="KW-1133">Transmembrane helix</keyword>
<name>A0AAU9J9C6_9CILI</name>
<accession>A0AAU9J9C6</accession>
<comment type="subcellular location">
    <subcellularLocation>
        <location evidence="1">Membrane</location>
        <topology evidence="1">Multi-pass membrane protein</topology>
    </subcellularLocation>
</comment>
<dbReference type="InterPro" id="IPR009637">
    <property type="entry name" value="GPR107/GPR108-like"/>
</dbReference>
<feature type="transmembrane region" description="Helical" evidence="6">
    <location>
        <begin position="374"/>
        <end position="397"/>
    </location>
</feature>
<evidence type="ECO:0000256" key="2">
    <source>
        <dbReference type="ARBA" id="ARBA00022692"/>
    </source>
</evidence>
<feature type="domain" description="GOST seven transmembrane" evidence="8">
    <location>
        <begin position="160"/>
        <end position="398"/>
    </location>
</feature>
<feature type="transmembrane region" description="Helical" evidence="6">
    <location>
        <begin position="163"/>
        <end position="184"/>
    </location>
</feature>
<dbReference type="InterPro" id="IPR053937">
    <property type="entry name" value="GOST_TM"/>
</dbReference>
<evidence type="ECO:0000256" key="3">
    <source>
        <dbReference type="ARBA" id="ARBA00022729"/>
    </source>
</evidence>
<feature type="transmembrane region" description="Helical" evidence="6">
    <location>
        <begin position="264"/>
        <end position="282"/>
    </location>
</feature>